<keyword evidence="4" id="KW-1185">Reference proteome</keyword>
<accession>A0A3P1SSE8</accession>
<dbReference type="PROSITE" id="PS51257">
    <property type="entry name" value="PROKAR_LIPOPROTEIN"/>
    <property type="match status" value="1"/>
</dbReference>
<name>A0A3P1SSE8_9GAMM</name>
<dbReference type="Pfam" id="PF05618">
    <property type="entry name" value="Zn_protease"/>
    <property type="match status" value="1"/>
</dbReference>
<dbReference type="EMBL" id="RQXV01000003">
    <property type="protein sequence ID" value="RRD00068.1"/>
    <property type="molecule type" value="Genomic_DNA"/>
</dbReference>
<evidence type="ECO:0000313" key="3">
    <source>
        <dbReference type="EMBL" id="RRD00068.1"/>
    </source>
</evidence>
<dbReference type="GO" id="GO:0008233">
    <property type="term" value="F:peptidase activity"/>
    <property type="evidence" value="ECO:0007669"/>
    <property type="project" value="UniProtKB-KW"/>
</dbReference>
<dbReference type="Gene3D" id="2.40.70.10">
    <property type="entry name" value="Acid Proteases"/>
    <property type="match status" value="1"/>
</dbReference>
<dbReference type="PANTHER" id="PTHR38037">
    <property type="entry name" value="ZN_PROTEASE DOMAIN-CONTAINING PROTEIN"/>
    <property type="match status" value="1"/>
</dbReference>
<evidence type="ECO:0000256" key="1">
    <source>
        <dbReference type="SAM" id="SignalP"/>
    </source>
</evidence>
<keyword evidence="3" id="KW-0645">Protease</keyword>
<dbReference type="InterPro" id="IPR008503">
    <property type="entry name" value="Asp_endopeptidase"/>
</dbReference>
<comment type="caution">
    <text evidence="3">The sequence shown here is derived from an EMBL/GenBank/DDBJ whole genome shotgun (WGS) entry which is preliminary data.</text>
</comment>
<feature type="chain" id="PRO_5018131213" evidence="1">
    <location>
        <begin position="19"/>
        <end position="230"/>
    </location>
</feature>
<dbReference type="PANTHER" id="PTHR38037:SF2">
    <property type="entry name" value="ATP-DEPENDENT ZINC PROTEASE DOMAIN-CONTAINING PROTEIN-RELATED"/>
    <property type="match status" value="1"/>
</dbReference>
<evidence type="ECO:0000259" key="2">
    <source>
        <dbReference type="Pfam" id="PF05618"/>
    </source>
</evidence>
<dbReference type="AlphaFoldDB" id="A0A3P1SSE8"/>
<evidence type="ECO:0000313" key="4">
    <source>
        <dbReference type="Proteomes" id="UP000267535"/>
    </source>
</evidence>
<dbReference type="GO" id="GO:0006508">
    <property type="term" value="P:proteolysis"/>
    <property type="evidence" value="ECO:0007669"/>
    <property type="project" value="UniProtKB-KW"/>
</dbReference>
<feature type="signal peptide" evidence="1">
    <location>
        <begin position="1"/>
        <end position="18"/>
    </location>
</feature>
<dbReference type="InterPro" id="IPR021109">
    <property type="entry name" value="Peptidase_aspartic_dom_sf"/>
</dbReference>
<reference evidence="3 4" key="1">
    <citation type="submission" date="2018-11" db="EMBL/GenBank/DDBJ databases">
        <title>The draft genome sequence of Amphritea balenae JAMM 1525T.</title>
        <authorList>
            <person name="Fang Z."/>
            <person name="Zhang Y."/>
            <person name="Han X."/>
        </authorList>
    </citation>
    <scope>NUCLEOTIDE SEQUENCE [LARGE SCALE GENOMIC DNA]</scope>
    <source>
        <strain evidence="3 4">JAMM 1525</strain>
    </source>
</reference>
<organism evidence="3 4">
    <name type="scientific">Amphritea balenae</name>
    <dbReference type="NCBI Taxonomy" id="452629"/>
    <lineage>
        <taxon>Bacteria</taxon>
        <taxon>Pseudomonadati</taxon>
        <taxon>Pseudomonadota</taxon>
        <taxon>Gammaproteobacteria</taxon>
        <taxon>Oceanospirillales</taxon>
        <taxon>Oceanospirillaceae</taxon>
        <taxon>Amphritea</taxon>
    </lineage>
</organism>
<dbReference type="Proteomes" id="UP000267535">
    <property type="component" value="Unassembled WGS sequence"/>
</dbReference>
<dbReference type="SUPFAM" id="SSF50630">
    <property type="entry name" value="Acid proteases"/>
    <property type="match status" value="1"/>
</dbReference>
<keyword evidence="1" id="KW-0732">Signal</keyword>
<dbReference type="RefSeq" id="WP_124925538.1">
    <property type="nucleotide sequence ID" value="NZ_BMOH01000005.1"/>
</dbReference>
<keyword evidence="3" id="KW-0378">Hydrolase</keyword>
<dbReference type="OrthoDB" id="8546610at2"/>
<protein>
    <submittedName>
        <fullName evidence="3">ATP-dependent Zn protease</fullName>
    </submittedName>
</protein>
<gene>
    <name evidence="3" type="ORF">EHS89_07610</name>
</gene>
<feature type="domain" description="Retropepsin-like aspartic endopeptidase" evidence="2">
    <location>
        <begin position="90"/>
        <end position="220"/>
    </location>
</feature>
<proteinExistence type="predicted"/>
<sequence>MRALILCLALLLLQGCIATKNLQRENIQLSEQAIAQCQQLQPQLDKLVATQSKTNQLIKRESDKRQALLVQVQSDQSCSDLRQSLNNKTVVGDVEWAWIDFGSHQSAVKVRMDTGASTSSISAKNVTEFERNGKRWVRFTLEDGREVSMLVERYANIRQAATEKDRRWVVKLGIRLGTISQVAEFTLKDRSHLNYEVLVGRNLLRDLMVVDVARRYILGKQPAKQAEAVK</sequence>